<gene>
    <name evidence="16" type="ORF">BSTOLATCC_MIC34900</name>
</gene>
<keyword evidence="6" id="KW-0479">Metal-binding</keyword>
<keyword evidence="8" id="KW-0106">Calcium</keyword>
<accession>A0AAU9JSJ7</accession>
<name>A0AAU9JSJ7_9CILI</name>
<dbReference type="PANTHER" id="PTHR45792:SF8">
    <property type="entry name" value="DIACYLGLYCEROL LIPASE-ALPHA"/>
    <property type="match status" value="1"/>
</dbReference>
<dbReference type="CDD" id="cd00519">
    <property type="entry name" value="Lipase_3"/>
    <property type="match status" value="1"/>
</dbReference>
<dbReference type="SUPFAM" id="SSF53474">
    <property type="entry name" value="alpha/beta-Hydrolases"/>
    <property type="match status" value="1"/>
</dbReference>
<dbReference type="Pfam" id="PF01764">
    <property type="entry name" value="Lipase_3"/>
    <property type="match status" value="1"/>
</dbReference>
<organism evidence="16 17">
    <name type="scientific">Blepharisma stoltei</name>
    <dbReference type="NCBI Taxonomy" id="1481888"/>
    <lineage>
        <taxon>Eukaryota</taxon>
        <taxon>Sar</taxon>
        <taxon>Alveolata</taxon>
        <taxon>Ciliophora</taxon>
        <taxon>Postciliodesmatophora</taxon>
        <taxon>Heterotrichea</taxon>
        <taxon>Heterotrichida</taxon>
        <taxon>Blepharismidae</taxon>
        <taxon>Blepharisma</taxon>
    </lineage>
</organism>
<evidence type="ECO:0000256" key="1">
    <source>
        <dbReference type="ARBA" id="ARBA00001913"/>
    </source>
</evidence>
<comment type="caution">
    <text evidence="16">The sequence shown here is derived from an EMBL/GenBank/DDBJ whole genome shotgun (WGS) entry which is preliminary data.</text>
</comment>
<dbReference type="AlphaFoldDB" id="A0AAU9JSJ7"/>
<dbReference type="Gene3D" id="3.40.50.1820">
    <property type="entry name" value="alpha/beta hydrolase"/>
    <property type="match status" value="1"/>
</dbReference>
<dbReference type="EMBL" id="CAJZBQ010000035">
    <property type="protein sequence ID" value="CAG9323864.1"/>
    <property type="molecule type" value="Genomic_DNA"/>
</dbReference>
<evidence type="ECO:0000256" key="5">
    <source>
        <dbReference type="ARBA" id="ARBA00022692"/>
    </source>
</evidence>
<reference evidence="16" key="1">
    <citation type="submission" date="2021-09" db="EMBL/GenBank/DDBJ databases">
        <authorList>
            <consortium name="AG Swart"/>
            <person name="Singh M."/>
            <person name="Singh A."/>
            <person name="Seah K."/>
            <person name="Emmerich C."/>
        </authorList>
    </citation>
    <scope>NUCLEOTIDE SEQUENCE</scope>
    <source>
        <strain evidence="16">ATCC30299</strain>
    </source>
</reference>
<evidence type="ECO:0000313" key="16">
    <source>
        <dbReference type="EMBL" id="CAG9323864.1"/>
    </source>
</evidence>
<evidence type="ECO:0000256" key="12">
    <source>
        <dbReference type="ARBA" id="ARBA00023136"/>
    </source>
</evidence>
<comment type="catalytic activity">
    <reaction evidence="13">
        <text>a 1,2-diacyl-sn-glycerol + H2O = a 2-acylglycerol + a fatty acid + H(+)</text>
        <dbReference type="Rhea" id="RHEA:33275"/>
        <dbReference type="ChEBI" id="CHEBI:15377"/>
        <dbReference type="ChEBI" id="CHEBI:15378"/>
        <dbReference type="ChEBI" id="CHEBI:17389"/>
        <dbReference type="ChEBI" id="CHEBI:17815"/>
        <dbReference type="ChEBI" id="CHEBI:28868"/>
        <dbReference type="EC" id="3.1.1.116"/>
    </reaction>
    <physiologicalReaction direction="left-to-right" evidence="13">
        <dbReference type="Rhea" id="RHEA:33276"/>
    </physiologicalReaction>
</comment>
<sequence length="523" mass="59747">MEEIKRSKHKLISASHTAVNSLALPLVQVSHKAFFKGTSVFAQWVDSAMNTLDNATNESLSWLSGGIRSFASKAEMTAHSGIASSYETWVNSLTSLNSLLANERVQVENYFRTNGIDLEKSLLSSESWNLMVDIYKFINLYRQDLPNISIIEFIRYLQAYTSMQNAEEKTVNRFIEWLDVKNEADLLDMLYYRKYAMAIYGKNVINILVGGNYLDILRSIPDREIFARHCGIEESDIFVCRFSSDKFTPGHILSVDHFTRSLVLTIRGTYSIHDVFTDINAESCDYTYIDLETQAEVAGAVHSGMMTSASILSQMLKQIVITESKKFDGYNLILTGHSLGGAVASLLTLMWSSDPEFSHLKIKTFTFGCPCVVSSTLNEILKEKVLTTMHGNDMFTEFSIGHIRNLCKIIEKLKQEEDSGNIDISWLINAGEDDIPRVYELWKFIFENLQDEVLQPAGKIYHYFEEKRHLENIVINKPENLRFCGGWAMYDLYSKIHILKSSFRDHRPDIYEDSLRCISENLN</sequence>
<dbReference type="GO" id="GO:0016042">
    <property type="term" value="P:lipid catabolic process"/>
    <property type="evidence" value="ECO:0007669"/>
    <property type="project" value="UniProtKB-KW"/>
</dbReference>
<keyword evidence="9" id="KW-0442">Lipid degradation</keyword>
<dbReference type="InterPro" id="IPR002921">
    <property type="entry name" value="Fungal_lipase-type"/>
</dbReference>
<dbReference type="Proteomes" id="UP001162131">
    <property type="component" value="Unassembled WGS sequence"/>
</dbReference>
<comment type="cofactor">
    <cofactor evidence="1">
        <name>Ca(2+)</name>
        <dbReference type="ChEBI" id="CHEBI:29108"/>
    </cofactor>
</comment>
<evidence type="ECO:0000256" key="14">
    <source>
        <dbReference type="ARBA" id="ARBA00026104"/>
    </source>
</evidence>
<keyword evidence="12" id="KW-0472">Membrane</keyword>
<keyword evidence="4" id="KW-0597">Phosphoprotein</keyword>
<evidence type="ECO:0000256" key="9">
    <source>
        <dbReference type="ARBA" id="ARBA00022963"/>
    </source>
</evidence>
<evidence type="ECO:0000256" key="10">
    <source>
        <dbReference type="ARBA" id="ARBA00022989"/>
    </source>
</evidence>
<evidence type="ECO:0000256" key="13">
    <source>
        <dbReference type="ARBA" id="ARBA00024531"/>
    </source>
</evidence>
<keyword evidence="5" id="KW-0812">Transmembrane</keyword>
<keyword evidence="11" id="KW-0443">Lipid metabolism</keyword>
<keyword evidence="3" id="KW-1003">Cell membrane</keyword>
<proteinExistence type="predicted"/>
<evidence type="ECO:0000256" key="3">
    <source>
        <dbReference type="ARBA" id="ARBA00022475"/>
    </source>
</evidence>
<feature type="domain" description="Fungal lipase-type" evidence="15">
    <location>
        <begin position="263"/>
        <end position="398"/>
    </location>
</feature>
<keyword evidence="7" id="KW-0378">Hydrolase</keyword>
<dbReference type="PANTHER" id="PTHR45792">
    <property type="entry name" value="DIACYLGLYCEROL LIPASE HOMOLOG-RELATED"/>
    <property type="match status" value="1"/>
</dbReference>
<evidence type="ECO:0000256" key="2">
    <source>
        <dbReference type="ARBA" id="ARBA00004651"/>
    </source>
</evidence>
<dbReference type="GO" id="GO:0005886">
    <property type="term" value="C:plasma membrane"/>
    <property type="evidence" value="ECO:0007669"/>
    <property type="project" value="UniProtKB-SubCell"/>
</dbReference>
<evidence type="ECO:0000256" key="7">
    <source>
        <dbReference type="ARBA" id="ARBA00022801"/>
    </source>
</evidence>
<evidence type="ECO:0000256" key="11">
    <source>
        <dbReference type="ARBA" id="ARBA00023098"/>
    </source>
</evidence>
<keyword evidence="17" id="KW-1185">Reference proteome</keyword>
<evidence type="ECO:0000256" key="4">
    <source>
        <dbReference type="ARBA" id="ARBA00022553"/>
    </source>
</evidence>
<dbReference type="GO" id="GO:0016298">
    <property type="term" value="F:lipase activity"/>
    <property type="evidence" value="ECO:0007669"/>
    <property type="project" value="TreeGrafter"/>
</dbReference>
<keyword evidence="10" id="KW-1133">Transmembrane helix</keyword>
<comment type="subcellular location">
    <subcellularLocation>
        <location evidence="2">Cell membrane</location>
        <topology evidence="2">Multi-pass membrane protein</topology>
    </subcellularLocation>
</comment>
<protein>
    <recommendedName>
        <fullName evidence="14">sn-1-specific diacylglycerol lipase</fullName>
        <ecNumber evidence="14">3.1.1.116</ecNumber>
    </recommendedName>
</protein>
<evidence type="ECO:0000313" key="17">
    <source>
        <dbReference type="Proteomes" id="UP001162131"/>
    </source>
</evidence>
<dbReference type="GO" id="GO:0046872">
    <property type="term" value="F:metal ion binding"/>
    <property type="evidence" value="ECO:0007669"/>
    <property type="project" value="UniProtKB-KW"/>
</dbReference>
<evidence type="ECO:0000256" key="8">
    <source>
        <dbReference type="ARBA" id="ARBA00022837"/>
    </source>
</evidence>
<evidence type="ECO:0000259" key="15">
    <source>
        <dbReference type="Pfam" id="PF01764"/>
    </source>
</evidence>
<dbReference type="EC" id="3.1.1.116" evidence="14"/>
<dbReference type="InterPro" id="IPR029058">
    <property type="entry name" value="AB_hydrolase_fold"/>
</dbReference>
<evidence type="ECO:0000256" key="6">
    <source>
        <dbReference type="ARBA" id="ARBA00022723"/>
    </source>
</evidence>
<dbReference type="InterPro" id="IPR052214">
    <property type="entry name" value="DAG_Lipase-Related"/>
</dbReference>